<dbReference type="RefSeq" id="WP_182617927.1">
    <property type="nucleotide sequence ID" value="NZ_BAAATF010000003.1"/>
</dbReference>
<comment type="caution">
    <text evidence="1">The sequence shown here is derived from an EMBL/GenBank/DDBJ whole genome shotgun (WGS) entry which is preliminary data.</text>
</comment>
<keyword evidence="2" id="KW-1185">Reference proteome</keyword>
<evidence type="ECO:0000313" key="1">
    <source>
        <dbReference type="EMBL" id="MBA8809221.1"/>
    </source>
</evidence>
<dbReference type="AlphaFoldDB" id="A0A7W3JAE4"/>
<dbReference type="EMBL" id="JACGWV010000001">
    <property type="protein sequence ID" value="MBA8809221.1"/>
    <property type="molecule type" value="Genomic_DNA"/>
</dbReference>
<dbReference type="Proteomes" id="UP000540568">
    <property type="component" value="Unassembled WGS sequence"/>
</dbReference>
<proteinExistence type="predicted"/>
<sequence>MEHAMALVPGEIRTLTSQELEDARRWRTQLETWISANGPVPAGVDLKWPSIATTVAVEHAADGGTTLCGIGEQRYDVYRTHFRPSSPLACSDCRVANDA</sequence>
<accession>A0A7W3JAE4</accession>
<gene>
    <name evidence="1" type="ORF">FHX71_003163</name>
</gene>
<protein>
    <submittedName>
        <fullName evidence="1">Uncharacterized protein</fullName>
    </submittedName>
</protein>
<evidence type="ECO:0000313" key="2">
    <source>
        <dbReference type="Proteomes" id="UP000540568"/>
    </source>
</evidence>
<name>A0A7W3JAE4_9MICO</name>
<reference evidence="1 2" key="1">
    <citation type="submission" date="2020-07" db="EMBL/GenBank/DDBJ databases">
        <title>Sequencing the genomes of 1000 actinobacteria strains.</title>
        <authorList>
            <person name="Klenk H.-P."/>
        </authorList>
    </citation>
    <scope>NUCLEOTIDE SEQUENCE [LARGE SCALE GENOMIC DNA]</scope>
    <source>
        <strain evidence="1 2">DSM 44121</strain>
    </source>
</reference>
<organism evidence="1 2">
    <name type="scientific">Promicromonospora sukumoe</name>
    <dbReference type="NCBI Taxonomy" id="88382"/>
    <lineage>
        <taxon>Bacteria</taxon>
        <taxon>Bacillati</taxon>
        <taxon>Actinomycetota</taxon>
        <taxon>Actinomycetes</taxon>
        <taxon>Micrococcales</taxon>
        <taxon>Promicromonosporaceae</taxon>
        <taxon>Promicromonospora</taxon>
    </lineage>
</organism>